<dbReference type="PANTHER" id="PTHR11941">
    <property type="entry name" value="ENOYL-COA HYDRATASE-RELATED"/>
    <property type="match status" value="1"/>
</dbReference>
<dbReference type="EMBL" id="BSTI01000027">
    <property type="protein sequence ID" value="GLY70856.1"/>
    <property type="molecule type" value="Genomic_DNA"/>
</dbReference>
<name>A0A9W6R7L0_9PSEU</name>
<dbReference type="AlphaFoldDB" id="A0A9W6R7L0"/>
<dbReference type="Pfam" id="PF00378">
    <property type="entry name" value="ECH_1"/>
    <property type="match status" value="1"/>
</dbReference>
<reference evidence="1" key="1">
    <citation type="submission" date="2023-03" db="EMBL/GenBank/DDBJ databases">
        <title>Amycolatopsis taiwanensis NBRC 103393.</title>
        <authorList>
            <person name="Ichikawa N."/>
            <person name="Sato H."/>
            <person name="Tonouchi N."/>
        </authorList>
    </citation>
    <scope>NUCLEOTIDE SEQUENCE</scope>
    <source>
        <strain evidence="1">NBRC 103393</strain>
    </source>
</reference>
<accession>A0A9W6R7L0</accession>
<dbReference type="InterPro" id="IPR001753">
    <property type="entry name" value="Enoyl-CoA_hydra/iso"/>
</dbReference>
<evidence type="ECO:0000313" key="2">
    <source>
        <dbReference type="Proteomes" id="UP001165136"/>
    </source>
</evidence>
<dbReference type="Proteomes" id="UP001165136">
    <property type="component" value="Unassembled WGS sequence"/>
</dbReference>
<dbReference type="PANTHER" id="PTHR11941:SF54">
    <property type="entry name" value="ENOYL-COA HYDRATASE, MITOCHONDRIAL"/>
    <property type="match status" value="1"/>
</dbReference>
<proteinExistence type="predicted"/>
<dbReference type="SUPFAM" id="SSF52096">
    <property type="entry name" value="ClpP/crotonase"/>
    <property type="match status" value="1"/>
</dbReference>
<evidence type="ECO:0000313" key="1">
    <source>
        <dbReference type="EMBL" id="GLY70856.1"/>
    </source>
</evidence>
<dbReference type="Gene3D" id="3.90.226.10">
    <property type="entry name" value="2-enoyl-CoA Hydratase, Chain A, domain 1"/>
    <property type="match status" value="1"/>
</dbReference>
<dbReference type="GO" id="GO:0006635">
    <property type="term" value="P:fatty acid beta-oxidation"/>
    <property type="evidence" value="ECO:0007669"/>
    <property type="project" value="TreeGrafter"/>
</dbReference>
<dbReference type="RefSeq" id="WP_285490212.1">
    <property type="nucleotide sequence ID" value="NZ_BSTI01000027.1"/>
</dbReference>
<protein>
    <submittedName>
        <fullName evidence="1">Enoyl-CoA hydratase</fullName>
    </submittedName>
</protein>
<sequence length="248" mass="26872">MDPVLLRKAGGVAEVTLNRPEARNALNLPMCEALLETFAALDDDEVRLVLVRAAGPVFCAGADLKERKGKDAAWVRRRRLTSFAAYEAIERCSKPVVAVLDGPVVGSGGEIAMSCDFVLASPATTFRFPEPHWGTIGATQRLQRVIGKRRAKELLFTGRSLGAHEAWQLGLVTRLAAEGELDKLVRETVDAIADAPPRALSLTKQAVDLGEETTLSNGIRIEMSAIERNLAAGDWRRGVDEFANKVGK</sequence>
<organism evidence="1 2">
    <name type="scientific">Amycolatopsis taiwanensis</name>
    <dbReference type="NCBI Taxonomy" id="342230"/>
    <lineage>
        <taxon>Bacteria</taxon>
        <taxon>Bacillati</taxon>
        <taxon>Actinomycetota</taxon>
        <taxon>Actinomycetes</taxon>
        <taxon>Pseudonocardiales</taxon>
        <taxon>Pseudonocardiaceae</taxon>
        <taxon>Amycolatopsis</taxon>
    </lineage>
</organism>
<dbReference type="GO" id="GO:0003824">
    <property type="term" value="F:catalytic activity"/>
    <property type="evidence" value="ECO:0007669"/>
    <property type="project" value="UniProtKB-ARBA"/>
</dbReference>
<gene>
    <name evidence="1" type="ORF">Atai01_74750</name>
</gene>
<dbReference type="InterPro" id="IPR029045">
    <property type="entry name" value="ClpP/crotonase-like_dom_sf"/>
</dbReference>
<dbReference type="CDD" id="cd06558">
    <property type="entry name" value="crotonase-like"/>
    <property type="match status" value="1"/>
</dbReference>
<keyword evidence="2" id="KW-1185">Reference proteome</keyword>
<comment type="caution">
    <text evidence="1">The sequence shown here is derived from an EMBL/GenBank/DDBJ whole genome shotgun (WGS) entry which is preliminary data.</text>
</comment>